<dbReference type="EMBL" id="WTVM01000063">
    <property type="protein sequence ID" value="NMG03588.1"/>
    <property type="molecule type" value="Genomic_DNA"/>
</dbReference>
<feature type="transmembrane region" description="Helical" evidence="1">
    <location>
        <begin position="20"/>
        <end position="43"/>
    </location>
</feature>
<feature type="domain" description="Cap1-like TM helices" evidence="3">
    <location>
        <begin position="19"/>
        <end position="82"/>
    </location>
</feature>
<proteinExistence type="predicted"/>
<keyword evidence="1" id="KW-0472">Membrane</keyword>
<sequence length="212" mass="22950">MVAPQEHEYSVMGGANRANVGRLLSFTASTISGALVFTLLSAVDLAKKFGWNVNVPPTLLSLLGAGAVFGCLYWVLNKWAWKWPGIGLALKVPDISGIWDCVGKTLDSDGSTKYDWQAEVTIVQSWDKLRIRLVTKTSGSSSISAALAHDSVDGFVLLYHYRNDPKAGAVGLASHTGCSVMTIAKDLRSATGDYFNGRGRMTFGTMNWTKRN</sequence>
<dbReference type="AlphaFoldDB" id="A0A972FDQ9"/>
<evidence type="ECO:0008006" key="6">
    <source>
        <dbReference type="Google" id="ProtNLM"/>
    </source>
</evidence>
<keyword evidence="1" id="KW-0812">Transmembrane</keyword>
<evidence type="ECO:0000256" key="1">
    <source>
        <dbReference type="SAM" id="Phobius"/>
    </source>
</evidence>
<dbReference type="Pfam" id="PF23471">
    <property type="entry name" value="Cap15_TM"/>
    <property type="match status" value="1"/>
</dbReference>
<reference evidence="4" key="1">
    <citation type="submission" date="2019-12" db="EMBL/GenBank/DDBJ databases">
        <title>Comparative genomics gives insights into the taxonomy of the Azoarcus-Aromatoleum group and reveals separate origins of nif in the plant-associated Azoarcus and non-plant-associated Aromatoleum sub-groups.</title>
        <authorList>
            <person name="Lafos M."/>
            <person name="Maluk M."/>
            <person name="Batista M."/>
            <person name="Junghare M."/>
            <person name="Carmona M."/>
            <person name="Faoro H."/>
            <person name="Cruz L.M."/>
            <person name="Battistoni F."/>
            <person name="De Souza E."/>
            <person name="Pedrosa F."/>
            <person name="Chen W.-M."/>
            <person name="Poole P.S."/>
            <person name="Dixon R.A."/>
            <person name="James E.K."/>
        </authorList>
    </citation>
    <scope>NUCLEOTIDE SEQUENCE</scope>
    <source>
        <strain evidence="4">NSC3</strain>
    </source>
</reference>
<dbReference type="InterPro" id="IPR056338">
    <property type="entry name" value="Cap15-like_TM"/>
</dbReference>
<dbReference type="InterPro" id="IPR041208">
    <property type="entry name" value="Cap15"/>
</dbReference>
<evidence type="ECO:0000259" key="2">
    <source>
        <dbReference type="Pfam" id="PF18153"/>
    </source>
</evidence>
<dbReference type="Pfam" id="PF18153">
    <property type="entry name" value="Cap15_CD_rec"/>
    <property type="match status" value="1"/>
</dbReference>
<evidence type="ECO:0000313" key="4">
    <source>
        <dbReference type="EMBL" id="NMG03588.1"/>
    </source>
</evidence>
<keyword evidence="1" id="KW-1133">Transmembrane helix</keyword>
<feature type="domain" description="CD-NTase-associated protein 15" evidence="2">
    <location>
        <begin position="90"/>
        <end position="210"/>
    </location>
</feature>
<evidence type="ECO:0000259" key="3">
    <source>
        <dbReference type="Pfam" id="PF23471"/>
    </source>
</evidence>
<dbReference type="Proteomes" id="UP000599523">
    <property type="component" value="Unassembled WGS sequence"/>
</dbReference>
<accession>A0A972FDQ9</accession>
<name>A0A972FDQ9_9RHOO</name>
<dbReference type="RefSeq" id="WP_168988304.1">
    <property type="nucleotide sequence ID" value="NZ_CAWPHM010000290.1"/>
</dbReference>
<organism evidence="4 5">
    <name type="scientific">Azoarcus taiwanensis</name>
    <dbReference type="NCBI Taxonomy" id="666964"/>
    <lineage>
        <taxon>Bacteria</taxon>
        <taxon>Pseudomonadati</taxon>
        <taxon>Pseudomonadota</taxon>
        <taxon>Betaproteobacteria</taxon>
        <taxon>Rhodocyclales</taxon>
        <taxon>Zoogloeaceae</taxon>
        <taxon>Azoarcus</taxon>
    </lineage>
</organism>
<keyword evidence="5" id="KW-1185">Reference proteome</keyword>
<protein>
    <recommendedName>
        <fullName evidence="6">SMODS-associating 2TM beta-strand rich effector domain-containing protein</fullName>
    </recommendedName>
</protein>
<gene>
    <name evidence="4" type="ORF">GPA21_11465</name>
</gene>
<feature type="transmembrane region" description="Helical" evidence="1">
    <location>
        <begin position="55"/>
        <end position="76"/>
    </location>
</feature>
<evidence type="ECO:0000313" key="5">
    <source>
        <dbReference type="Proteomes" id="UP000599523"/>
    </source>
</evidence>
<comment type="caution">
    <text evidence="4">The sequence shown here is derived from an EMBL/GenBank/DDBJ whole genome shotgun (WGS) entry which is preliminary data.</text>
</comment>